<sequence length="89" mass="9988">MLDKFFEDGDWFAPKRFGYGAGLPITWQGWAVSALYIGVVIGLATLAESRRDIGPMLALPGIAIATIIFAVVAYRRTRGGWRWRWGNRD</sequence>
<keyword evidence="1" id="KW-0472">Membrane</keyword>
<proteinExistence type="predicted"/>
<keyword evidence="1" id="KW-0812">Transmembrane</keyword>
<evidence type="ECO:0008006" key="4">
    <source>
        <dbReference type="Google" id="ProtNLM"/>
    </source>
</evidence>
<evidence type="ECO:0000313" key="2">
    <source>
        <dbReference type="EMBL" id="GGE02299.1"/>
    </source>
</evidence>
<reference evidence="3" key="1">
    <citation type="journal article" date="2019" name="Int. J. Syst. Evol. Microbiol.">
        <title>The Global Catalogue of Microorganisms (GCM) 10K type strain sequencing project: providing services to taxonomists for standard genome sequencing and annotation.</title>
        <authorList>
            <consortium name="The Broad Institute Genomics Platform"/>
            <consortium name="The Broad Institute Genome Sequencing Center for Infectious Disease"/>
            <person name="Wu L."/>
            <person name="Ma J."/>
        </authorList>
    </citation>
    <scope>NUCLEOTIDE SEQUENCE [LARGE SCALE GENOMIC DNA]</scope>
    <source>
        <strain evidence="3">CGMCC 1.15959</strain>
    </source>
</reference>
<feature type="transmembrane region" description="Helical" evidence="1">
    <location>
        <begin position="25"/>
        <end position="47"/>
    </location>
</feature>
<accession>A0ABQ1SCJ8</accession>
<keyword evidence="3" id="KW-1185">Reference proteome</keyword>
<dbReference type="Proteomes" id="UP000619041">
    <property type="component" value="Unassembled WGS sequence"/>
</dbReference>
<gene>
    <name evidence="2" type="ORF">GCM10011515_22430</name>
</gene>
<protein>
    <recommendedName>
        <fullName evidence="4">DUF2628 domain-containing protein</fullName>
    </recommendedName>
</protein>
<comment type="caution">
    <text evidence="2">The sequence shown here is derived from an EMBL/GenBank/DDBJ whole genome shotgun (WGS) entry which is preliminary data.</text>
</comment>
<dbReference type="RefSeq" id="WP_188645210.1">
    <property type="nucleotide sequence ID" value="NZ_BMKL01000001.1"/>
</dbReference>
<evidence type="ECO:0000256" key="1">
    <source>
        <dbReference type="SAM" id="Phobius"/>
    </source>
</evidence>
<feature type="transmembrane region" description="Helical" evidence="1">
    <location>
        <begin position="53"/>
        <end position="74"/>
    </location>
</feature>
<evidence type="ECO:0000313" key="3">
    <source>
        <dbReference type="Proteomes" id="UP000619041"/>
    </source>
</evidence>
<name>A0ABQ1SCJ8_9SPHN</name>
<keyword evidence="1" id="KW-1133">Transmembrane helix</keyword>
<organism evidence="2 3">
    <name type="scientific">Tsuneonella deserti</name>
    <dbReference type="NCBI Taxonomy" id="2035528"/>
    <lineage>
        <taxon>Bacteria</taxon>
        <taxon>Pseudomonadati</taxon>
        <taxon>Pseudomonadota</taxon>
        <taxon>Alphaproteobacteria</taxon>
        <taxon>Sphingomonadales</taxon>
        <taxon>Erythrobacteraceae</taxon>
        <taxon>Tsuneonella</taxon>
    </lineage>
</organism>
<dbReference type="EMBL" id="BMKL01000001">
    <property type="protein sequence ID" value="GGE02299.1"/>
    <property type="molecule type" value="Genomic_DNA"/>
</dbReference>